<feature type="region of interest" description="Disordered" evidence="1">
    <location>
        <begin position="220"/>
        <end position="241"/>
    </location>
</feature>
<dbReference type="Proteomes" id="UP001367508">
    <property type="component" value="Unassembled WGS sequence"/>
</dbReference>
<feature type="region of interest" description="Disordered" evidence="1">
    <location>
        <begin position="117"/>
        <end position="136"/>
    </location>
</feature>
<dbReference type="AlphaFoldDB" id="A0AAN9L426"/>
<evidence type="ECO:0000313" key="2">
    <source>
        <dbReference type="EMBL" id="KAK7329080.1"/>
    </source>
</evidence>
<organism evidence="2 3">
    <name type="scientific">Canavalia gladiata</name>
    <name type="common">Sword bean</name>
    <name type="synonym">Dolichos gladiatus</name>
    <dbReference type="NCBI Taxonomy" id="3824"/>
    <lineage>
        <taxon>Eukaryota</taxon>
        <taxon>Viridiplantae</taxon>
        <taxon>Streptophyta</taxon>
        <taxon>Embryophyta</taxon>
        <taxon>Tracheophyta</taxon>
        <taxon>Spermatophyta</taxon>
        <taxon>Magnoliopsida</taxon>
        <taxon>eudicotyledons</taxon>
        <taxon>Gunneridae</taxon>
        <taxon>Pentapetalae</taxon>
        <taxon>rosids</taxon>
        <taxon>fabids</taxon>
        <taxon>Fabales</taxon>
        <taxon>Fabaceae</taxon>
        <taxon>Papilionoideae</taxon>
        <taxon>50 kb inversion clade</taxon>
        <taxon>NPAAA clade</taxon>
        <taxon>indigoferoid/millettioid clade</taxon>
        <taxon>Phaseoleae</taxon>
        <taxon>Canavalia</taxon>
    </lineage>
</organism>
<feature type="compositionally biased region" description="Basic and acidic residues" evidence="1">
    <location>
        <begin position="362"/>
        <end position="386"/>
    </location>
</feature>
<evidence type="ECO:0000256" key="1">
    <source>
        <dbReference type="SAM" id="MobiDB-lite"/>
    </source>
</evidence>
<feature type="compositionally biased region" description="Polar residues" evidence="1">
    <location>
        <begin position="220"/>
        <end position="233"/>
    </location>
</feature>
<proteinExistence type="predicted"/>
<dbReference type="EMBL" id="JAYMYQ010000005">
    <property type="protein sequence ID" value="KAK7329080.1"/>
    <property type="molecule type" value="Genomic_DNA"/>
</dbReference>
<feature type="region of interest" description="Disordered" evidence="1">
    <location>
        <begin position="144"/>
        <end position="195"/>
    </location>
</feature>
<gene>
    <name evidence="2" type="ORF">VNO77_23226</name>
</gene>
<accession>A0AAN9L426</accession>
<keyword evidence="3" id="KW-1185">Reference proteome</keyword>
<protein>
    <submittedName>
        <fullName evidence="2">Uncharacterized protein</fullName>
    </submittedName>
</protein>
<name>A0AAN9L426_CANGL</name>
<evidence type="ECO:0000313" key="3">
    <source>
        <dbReference type="Proteomes" id="UP001367508"/>
    </source>
</evidence>
<feature type="compositionally biased region" description="Basic and acidic residues" evidence="1">
    <location>
        <begin position="172"/>
        <end position="181"/>
    </location>
</feature>
<feature type="compositionally biased region" description="Basic and acidic residues" evidence="1">
    <location>
        <begin position="316"/>
        <end position="333"/>
    </location>
</feature>
<feature type="region of interest" description="Disordered" evidence="1">
    <location>
        <begin position="258"/>
        <end position="388"/>
    </location>
</feature>
<dbReference type="PANTHER" id="PTHR36810:SF1">
    <property type="entry name" value="OS05G0232200 PROTEIN"/>
    <property type="match status" value="1"/>
</dbReference>
<comment type="caution">
    <text evidence="2">The sequence shown here is derived from an EMBL/GenBank/DDBJ whole genome shotgun (WGS) entry which is preliminary data.</text>
</comment>
<sequence length="465" mass="51847">MPGTILVSVLEFMDLPLSPSTFLSVCMGKIEYQISDKGSISFPLTSLRDDLIFKIQDAEGNEISRSGVQIRLILEKGVWEDIFPLGDGHLHLKLQFILNDEERDRIRSLRQSALKKKHHELLGSSQRGEEKSDSSTVIGNAALPFTTNDEVSESPKKHLQHEAVSRLQGPVRFHDDNESDTRNVVGAQHDRKQLNTNIADQYKETSSTKPLSQAVNLTQLQHKGKKSANQSPTMKHPQRDIDSEELLSLEKNDVLTNNLRQPNLVEDGLQCSEKKTSPDRTPSNVRKMISAFESGLAQDKRSHIKPPPTKDQASTIERKDSSKIQNLEQDKSGNTEPSDFLQEGVRSASLNKSYVGTGTEGSKNDKIQEIEESKTKNSDNRGDENSRGPINQVIKVAIIVGFGLLVLLTRERKRSNSSMDITSSIQSNRSPYVPTDSKYLAAFSLINNTFVLPSLATKYVEEEDA</sequence>
<feature type="compositionally biased region" description="Basic and acidic residues" evidence="1">
    <location>
        <begin position="153"/>
        <end position="164"/>
    </location>
</feature>
<reference evidence="2 3" key="1">
    <citation type="submission" date="2024-01" db="EMBL/GenBank/DDBJ databases">
        <title>The genomes of 5 underutilized Papilionoideae crops provide insights into root nodulation and disease resistanc.</title>
        <authorList>
            <person name="Jiang F."/>
        </authorList>
    </citation>
    <scope>NUCLEOTIDE SEQUENCE [LARGE SCALE GENOMIC DNA]</scope>
    <source>
        <strain evidence="2">LVBAO_FW01</strain>
        <tissue evidence="2">Leaves</tissue>
    </source>
</reference>
<dbReference type="PANTHER" id="PTHR36810">
    <property type="entry name" value="BNACNNG47150D PROTEIN"/>
    <property type="match status" value="1"/>
</dbReference>